<evidence type="ECO:0000313" key="3">
    <source>
        <dbReference type="Proteomes" id="UP000002640"/>
    </source>
</evidence>
<protein>
    <submittedName>
        <fullName evidence="2">Uncharacterized protein</fullName>
    </submittedName>
</protein>
<accession>G4Z6F0</accession>
<proteinExistence type="predicted"/>
<dbReference type="InParanoid" id="G4Z6F0"/>
<dbReference type="EMBL" id="JH159153">
    <property type="protein sequence ID" value="EGZ22398.1"/>
    <property type="molecule type" value="Genomic_DNA"/>
</dbReference>
<evidence type="ECO:0000256" key="1">
    <source>
        <dbReference type="SAM" id="MobiDB-lite"/>
    </source>
</evidence>
<gene>
    <name evidence="2" type="ORF">PHYSODRAFT_249585</name>
</gene>
<dbReference type="GeneID" id="20637939"/>
<name>G4Z6F0_PHYSP</name>
<dbReference type="RefSeq" id="XP_009525115.1">
    <property type="nucleotide sequence ID" value="XM_009526820.1"/>
</dbReference>
<dbReference type="KEGG" id="psoj:PHYSODRAFT_249585"/>
<feature type="region of interest" description="Disordered" evidence="1">
    <location>
        <begin position="23"/>
        <end position="42"/>
    </location>
</feature>
<sequence length="153" mass="16807">MVTALGSRSPSMAVPMPISTVTELSSAVPPPEKQKHERASSDPALLEYVSPVKKLKKYVIDNIEGTLAAANCQSGADVVACMSWLRAFIASNDMTDPQIRGSVRIQARLLWAAEDDTHRAHFLCVYLGDQRAPEPLADQQKVPLRYIVDPLKH</sequence>
<reference evidence="2 3" key="1">
    <citation type="journal article" date="2006" name="Science">
        <title>Phytophthora genome sequences uncover evolutionary origins and mechanisms of pathogenesis.</title>
        <authorList>
            <person name="Tyler B.M."/>
            <person name="Tripathy S."/>
            <person name="Zhang X."/>
            <person name="Dehal P."/>
            <person name="Jiang R.H."/>
            <person name="Aerts A."/>
            <person name="Arredondo F.D."/>
            <person name="Baxter L."/>
            <person name="Bensasson D."/>
            <person name="Beynon J.L."/>
            <person name="Chapman J."/>
            <person name="Damasceno C.M."/>
            <person name="Dorrance A.E."/>
            <person name="Dou D."/>
            <person name="Dickerman A.W."/>
            <person name="Dubchak I.L."/>
            <person name="Garbelotto M."/>
            <person name="Gijzen M."/>
            <person name="Gordon S.G."/>
            <person name="Govers F."/>
            <person name="Grunwald N.J."/>
            <person name="Huang W."/>
            <person name="Ivors K.L."/>
            <person name="Jones R.W."/>
            <person name="Kamoun S."/>
            <person name="Krampis K."/>
            <person name="Lamour K.H."/>
            <person name="Lee M.K."/>
            <person name="McDonald W.H."/>
            <person name="Medina M."/>
            <person name="Meijer H.J."/>
            <person name="Nordberg E.K."/>
            <person name="Maclean D.J."/>
            <person name="Ospina-Giraldo M.D."/>
            <person name="Morris P.F."/>
            <person name="Phuntumart V."/>
            <person name="Putnam N.H."/>
            <person name="Rash S."/>
            <person name="Rose J.K."/>
            <person name="Sakihama Y."/>
            <person name="Salamov A.A."/>
            <person name="Savidor A."/>
            <person name="Scheuring C.F."/>
            <person name="Smith B.M."/>
            <person name="Sobral B.W."/>
            <person name="Terry A."/>
            <person name="Torto-Alalibo T.A."/>
            <person name="Win J."/>
            <person name="Xu Z."/>
            <person name="Zhang H."/>
            <person name="Grigoriev I.V."/>
            <person name="Rokhsar D.S."/>
            <person name="Boore J.L."/>
        </authorList>
    </citation>
    <scope>NUCLEOTIDE SEQUENCE [LARGE SCALE GENOMIC DNA]</scope>
    <source>
        <strain evidence="2 3">P6497</strain>
    </source>
</reference>
<evidence type="ECO:0000313" key="2">
    <source>
        <dbReference type="EMBL" id="EGZ22398.1"/>
    </source>
</evidence>
<keyword evidence="3" id="KW-1185">Reference proteome</keyword>
<dbReference type="Proteomes" id="UP000002640">
    <property type="component" value="Unassembled WGS sequence"/>
</dbReference>
<dbReference type="AlphaFoldDB" id="G4Z6F0"/>
<organism evidence="2 3">
    <name type="scientific">Phytophthora sojae (strain P6497)</name>
    <name type="common">Soybean stem and root rot agent</name>
    <name type="synonym">Phytophthora megasperma f. sp. glycines</name>
    <dbReference type="NCBI Taxonomy" id="1094619"/>
    <lineage>
        <taxon>Eukaryota</taxon>
        <taxon>Sar</taxon>
        <taxon>Stramenopiles</taxon>
        <taxon>Oomycota</taxon>
        <taxon>Peronosporomycetes</taxon>
        <taxon>Peronosporales</taxon>
        <taxon>Peronosporaceae</taxon>
        <taxon>Phytophthora</taxon>
    </lineage>
</organism>